<accession>A0ABS4GVH3</accession>
<keyword evidence="2" id="KW-1185">Reference proteome</keyword>
<dbReference type="Proteomes" id="UP001519343">
    <property type="component" value="Unassembled WGS sequence"/>
</dbReference>
<reference evidence="1 2" key="1">
    <citation type="submission" date="2021-03" db="EMBL/GenBank/DDBJ databases">
        <title>Genomic Encyclopedia of Type Strains, Phase IV (KMG-IV): sequencing the most valuable type-strain genomes for metagenomic binning, comparative biology and taxonomic classification.</title>
        <authorList>
            <person name="Goeker M."/>
        </authorList>
    </citation>
    <scope>NUCLEOTIDE SEQUENCE [LARGE SCALE GENOMIC DNA]</scope>
    <source>
        <strain evidence="1 2">DSM 24738</strain>
    </source>
</reference>
<name>A0ABS4GVH3_9BACL</name>
<evidence type="ECO:0000313" key="1">
    <source>
        <dbReference type="EMBL" id="MBP1934262.1"/>
    </source>
</evidence>
<sequence>MKNLRKQIRKALPKNITDQEWEALACQPCVISKKRSTIATVDHFIPLIWGHGGDVKGNLYPLGRELNKLKSSHNPFRWINRKEIQPLIDRKRWDELVHALAAENGLTVKEFTQYVHWCEKHPRSFEEVEADPRPSLEIWKEAKGAATVEIPE</sequence>
<dbReference type="EMBL" id="JAGGKT010000018">
    <property type="protein sequence ID" value="MBP1934262.1"/>
    <property type="molecule type" value="Genomic_DNA"/>
</dbReference>
<gene>
    <name evidence="1" type="ORF">J2Z37_004281</name>
</gene>
<evidence type="ECO:0008006" key="3">
    <source>
        <dbReference type="Google" id="ProtNLM"/>
    </source>
</evidence>
<dbReference type="Gene3D" id="1.10.30.50">
    <property type="match status" value="1"/>
</dbReference>
<protein>
    <recommendedName>
        <fullName evidence="3">HNH endonuclease</fullName>
    </recommendedName>
</protein>
<organism evidence="1 2">
    <name type="scientific">Ammoniphilus resinae</name>
    <dbReference type="NCBI Taxonomy" id="861532"/>
    <lineage>
        <taxon>Bacteria</taxon>
        <taxon>Bacillati</taxon>
        <taxon>Bacillota</taxon>
        <taxon>Bacilli</taxon>
        <taxon>Bacillales</taxon>
        <taxon>Paenibacillaceae</taxon>
        <taxon>Aneurinibacillus group</taxon>
        <taxon>Ammoniphilus</taxon>
    </lineage>
</organism>
<proteinExistence type="predicted"/>
<comment type="caution">
    <text evidence="1">The sequence shown here is derived from an EMBL/GenBank/DDBJ whole genome shotgun (WGS) entry which is preliminary data.</text>
</comment>
<evidence type="ECO:0000313" key="2">
    <source>
        <dbReference type="Proteomes" id="UP001519343"/>
    </source>
</evidence>